<dbReference type="InterPro" id="IPR050164">
    <property type="entry name" value="Peptidase_C19"/>
</dbReference>
<name>A0A0X3PLV6_SCHSO</name>
<dbReference type="SUPFAM" id="SSF46934">
    <property type="entry name" value="UBA-like"/>
    <property type="match status" value="1"/>
</dbReference>
<feature type="compositionally biased region" description="Basic residues" evidence="4">
    <location>
        <begin position="679"/>
        <end position="690"/>
    </location>
</feature>
<feature type="compositionally biased region" description="Low complexity" evidence="4">
    <location>
        <begin position="1478"/>
        <end position="1509"/>
    </location>
</feature>
<feature type="compositionally biased region" description="Polar residues" evidence="4">
    <location>
        <begin position="767"/>
        <end position="779"/>
    </location>
</feature>
<keyword evidence="1" id="KW-0645">Protease</keyword>
<dbReference type="PROSITE" id="PS00973">
    <property type="entry name" value="USP_2"/>
    <property type="match status" value="1"/>
</dbReference>
<dbReference type="InterPro" id="IPR028889">
    <property type="entry name" value="USP"/>
</dbReference>
<sequence length="3160" mass="346910">LFLNCFLPFAEDAPMSVDCPDVKSNVQKLLHMGFDNESRIEEALLTANNDIDSAISILVNGILDAQSSDVRSNFSNARNHDHRKSASDAELSISAVDEFPVAEYSRLEASVFVEKWNIPCLRSQSFGICLQSSIRLLEKHGLEVFSKVEELNRFVTNCLDECLKKLLTSSAVLTWDAETLEGVHNMLELVVQLVAEFLKGVQVSLRSNDRRDSVMTTPSFNLPSGRTLIEAVCSAYDKPFEQAEANVHLTAVFLRYLNLIFDPECSYHQRCRDRTTNTGTYIDEFNHWVPSLETDQTDADVYAEVLPAPKNFYLVNLINCFGICGGFSVLLWLSTRRLTPLDQIHVTIMPFSNAVDYLTTSCLLRYATWPMVRTLWKLNNLTAEDLKRQGVQVFEMTTCLRVLCYRLASLKLPTSEACLAPITAEEVCTPCQPDWDELMARCHTDADLLAILKLLFSVPLVDELHLSLLLTSLCPPMGAAGGSFKNRLLAISQLIDLLTAVQAFSSDNDRSDVRSVSSSGTTRRFTGSASLLAMENMAFLNRRKLHRLVRFETLMSWLKEKHVIQRLMINLDNETYMSKIGELLRCLREQITLEDITALWKCQEGQSAAAVTNILQLLADVGASCFSQPQLDRLFSLIRENWLSLDIQVSIQFTRKRSSTTRQSIGETGGGGSSSHSTSIRRRRASKCFPRHLPEPTTVRHARAGLLNLISAIGLNSREPWVSDHCLKLLWQLAHGLRAQDILVSPSRSRSSVDGGASSAVDAGEATSESATTQQNQHPTSHHHRYGGRTKNTLGKFIHGLGTTSVSITLDSPVKQYMHPEPTEAALSQLLTVLRDSHLPSQEQRPRLASWLSLATEELKHGKLAFFFLSFVRTILELILKPLPGRTKKDHLRELNRNHSLIDTVCNSLQRYHKQAVSRHAQTLSASSENEYGVPHGDLIKRHLSVLHYLLTVADLHLSFDRAQCIWETLTNDSHDSAYGLEECLSWFTGAIDLLEQDAQTAIFTKHFLKLDPAQLHSLIGFKCFETFFVKVNLNENRLKMHGDVWKVERMDLIGMDMLWDLYTSFPLAPQVTPPGPSSREPCHLPGGATGTPVGASGYTTKISQSPAHPGGRSDGVNGVNLRTAVLLSRQLLLNVSWCRLAHRLRREPDTCHKRFFDTCRKRISANLSIMQDSKANNPNSLRTLLVDTGQMLASLLVGPKAASTARTRHTRCSKLALHRLLYLIYAYIQKSEDDLIGDRPPPPYWRPHYLTFRGWELRLPLCIYASNGQPIVISKLPLSSDNFSAPFSLCLSDVAQQYQQNPILVMHSNATLGAVRDRAAIMASACVYARRTPATDSSGSPSTLQMDNPALLPFTYGSERLSLGPAGVGGAPRRPQHSTEAVTFSGGSGTGGVQLPATASTLPAETPLGHNFDWKPIGEIGFQTGRPLIIRLQLTEPGVKEPCTTSGTSSAGSSVCNLDSLVTACNGSRSAVDVPTSAVSPRRSSGSSSRLGASLSFSQRFSSSSSTAPHPPPPQKVSSANPALGGASQANFAATQPSDNLLPLKPLALPSIALGSGASVYDLLFELAEADLHELTVAAHEVGRCGAGSGGGSGGGGSSDEEPRQPSLLHLTRLLLYCLPTYNPATQTGSSTRMCAHTTGLLPSSTTASGNDKFATTSAMVCTPETVVKAPQFRLLYMLQVLSSELVTRETSAWWESVQTVAGATSVTSGDLGGHADASNGLLNQPELLDLQRHPGEIPKRSSFAFIESTAVGERVRPKLLISSESCLSMPTTLTGELGPTSAPTSPGVERKRHHLSIGKFSLRWPGPGSTFSGKSKQPHELMSVSAPVQSSDWLEPLVIVLRKQLAFMPSLTPSNLTGLVMPGLFPFSGPESSTRDSRCADWICREIKHLCLQIMATLLNPSPKRLTDSTLADSRSSSVSSVCSTLAMASGGFAAKFVSVVLDTALASADITDSGRSDRVSTARGNLNGGGGGGGVSSGRRRGPKLLHVESNAGVANVLDPLAVTDVALTCQDVEIAVQSIRLLCQSVLSYPSYFMDAFMQLPQLGQSLLRLLLHSPAVRIRAETCHQLEQLFQLEAFQQQYNFPASSATWAPVQHRNSAFGVETCCYLFQRDGAKSPMFLSQISREEAQASALLDALFTILFKPTSTLPPFWNTQLAHLSDADRRFMLQCSEFFRLRGRLAALAEHSCLQHYAGVDTVGLFENEIQWFRVFASANAAAPSWDEKIYPSAENALLCGHLRFLRTACYQLVSSLLLRSNSTGSEMGLAAGGPPFVSTSSSNGFYMGEPTDYCRTCPRPSTCQGLFPPSNLLPLLRSKNMDLCVQTPEDPRFAFDLRGRSGAGTTMDPSLLLTARCLRSLRDLVPHLLLEYLFSAAFCMLDMSTAGLGGADATATSTTTPELLVNFTSALAHFAHSQGVGEQQTSVGSRLAALLRPPSRKLSGRARREAFLLLLFLCRMDLACLQSTVEILVRLHHSRYSHTAAVDATGSSTGQQRSLFSLSSTTDLRRPTSPGGSFLDGAGPLQVAPAQLFTATAVVWDVMPVLSGRAVCNFTGLRNGGATCYMNSILQQLFMQPGVPETLLSISSERLVESNLLYQTQELFLNLMYSQLQFYDPASFWQSFRMWGTDNPIDPREQQDAFDFFQALTDQLDENLKKLNEEPLFSKVFHGTLSDSMFCEDCGHRYDREQSFSAINIPTSAGDLVEALKQYVQEEVLDGENAYFCERCQLKQRTLKRLTFSSLPPVLCLQLKRFGFDWDRQMSVKYNQYFSFPRKLDMSPFSGDPVSMQSLRSLNSSGAFDPQQGRSVDEPHTDVSKRGFHLFDLDDEEEQSCATGQADVNDVASTSVSNEPGLWPNLTPTSAGFLSTELQEPLSSLYELVGIVIHSGQAHAGHYYSFIRDRGRHDILDDSGRPWWYFGSRHASINHLPKTVGVPLTTQRGTLVHGASDHFAMNEDFKPQRWLKFNDTVVEEVEMTDEVLAQECFGGVYTTQCPGRPPEKRTRNSNAYMLFYQRVNIPAVGLVGSRPAPENIFRPRKISESSYWLRRQSKGHADHVAGSLDKEHFLKSEPSDGNGGPRLGRRPIGTGAAATLGISPRRLGPPPLLRSPASSTCLVALIEGNNARPDDDVDATTTSGDTFFVAQSGHSSQWSSLRIPQWQRA</sequence>
<dbReference type="GO" id="GO:0004843">
    <property type="term" value="F:cysteine-type deubiquitinase activity"/>
    <property type="evidence" value="ECO:0007669"/>
    <property type="project" value="InterPro"/>
</dbReference>
<feature type="compositionally biased region" description="Gly residues" evidence="4">
    <location>
        <begin position="1969"/>
        <end position="1979"/>
    </location>
</feature>
<organism evidence="7">
    <name type="scientific">Schistocephalus solidus</name>
    <name type="common">Tapeworm</name>
    <dbReference type="NCBI Taxonomy" id="70667"/>
    <lineage>
        <taxon>Eukaryota</taxon>
        <taxon>Metazoa</taxon>
        <taxon>Spiralia</taxon>
        <taxon>Lophotrochozoa</taxon>
        <taxon>Platyhelminthes</taxon>
        <taxon>Cestoda</taxon>
        <taxon>Eucestoda</taxon>
        <taxon>Diphyllobothriidea</taxon>
        <taxon>Diphyllobothriidae</taxon>
        <taxon>Schistocephalus</taxon>
    </lineage>
</organism>
<dbReference type="InterPro" id="IPR001394">
    <property type="entry name" value="Peptidase_C19_UCH"/>
</dbReference>
<proteinExistence type="predicted"/>
<keyword evidence="2" id="KW-0833">Ubl conjugation pathway</keyword>
<dbReference type="SMART" id="SM00165">
    <property type="entry name" value="UBA"/>
    <property type="match status" value="1"/>
</dbReference>
<feature type="region of interest" description="Disordered" evidence="4">
    <location>
        <begin position="1367"/>
        <end position="1391"/>
    </location>
</feature>
<dbReference type="PANTHER" id="PTHR24006">
    <property type="entry name" value="UBIQUITIN CARBOXYL-TERMINAL HYDROLASE"/>
    <property type="match status" value="1"/>
</dbReference>
<evidence type="ECO:0000259" key="5">
    <source>
        <dbReference type="PROSITE" id="PS50030"/>
    </source>
</evidence>
<dbReference type="Gene3D" id="1.10.8.10">
    <property type="entry name" value="DNA helicase RuvA subunit, C-terminal domain"/>
    <property type="match status" value="1"/>
</dbReference>
<feature type="region of interest" description="Disordered" evidence="4">
    <location>
        <begin position="2791"/>
        <end position="2811"/>
    </location>
</feature>
<evidence type="ECO:0000256" key="4">
    <source>
        <dbReference type="SAM" id="MobiDB-lite"/>
    </source>
</evidence>
<dbReference type="PROSITE" id="PS50030">
    <property type="entry name" value="UBA"/>
    <property type="match status" value="1"/>
</dbReference>
<gene>
    <name evidence="7" type="ORF">TR168197</name>
</gene>
<feature type="region of interest" description="Disordered" evidence="4">
    <location>
        <begin position="1773"/>
        <end position="1792"/>
    </location>
</feature>
<feature type="region of interest" description="Disordered" evidence="4">
    <location>
        <begin position="660"/>
        <end position="694"/>
    </location>
</feature>
<dbReference type="SUPFAM" id="SSF54001">
    <property type="entry name" value="Cysteine proteinases"/>
    <property type="match status" value="1"/>
</dbReference>
<dbReference type="EMBL" id="GEEE01010597">
    <property type="protein sequence ID" value="JAP52628.1"/>
    <property type="molecule type" value="Transcribed_RNA"/>
</dbReference>
<feature type="region of interest" description="Disordered" evidence="4">
    <location>
        <begin position="1472"/>
        <end position="1526"/>
    </location>
</feature>
<feature type="domain" description="UBA" evidence="5">
    <location>
        <begin position="19"/>
        <end position="61"/>
    </location>
</feature>
<dbReference type="InterPro" id="IPR018200">
    <property type="entry name" value="USP_CS"/>
</dbReference>
<evidence type="ECO:0000259" key="6">
    <source>
        <dbReference type="PROSITE" id="PS50235"/>
    </source>
</evidence>
<dbReference type="CDD" id="cd14270">
    <property type="entry name" value="UBA"/>
    <property type="match status" value="1"/>
</dbReference>
<dbReference type="Pfam" id="PF25010">
    <property type="entry name" value="ARM_UBP24_USP9X-Y"/>
    <property type="match status" value="2"/>
</dbReference>
<evidence type="ECO:0008006" key="8">
    <source>
        <dbReference type="Google" id="ProtNLM"/>
    </source>
</evidence>
<feature type="region of interest" description="Disordered" evidence="4">
    <location>
        <begin position="1957"/>
        <end position="1982"/>
    </location>
</feature>
<dbReference type="Pfam" id="PF00443">
    <property type="entry name" value="UCH"/>
    <property type="match status" value="1"/>
</dbReference>
<dbReference type="Pfam" id="PF00627">
    <property type="entry name" value="UBA"/>
    <property type="match status" value="1"/>
</dbReference>
<dbReference type="GO" id="GO:0016579">
    <property type="term" value="P:protein deubiquitination"/>
    <property type="evidence" value="ECO:0007669"/>
    <property type="project" value="InterPro"/>
</dbReference>
<dbReference type="GO" id="GO:0006508">
    <property type="term" value="P:proteolysis"/>
    <property type="evidence" value="ECO:0007669"/>
    <property type="project" value="UniProtKB-KW"/>
</dbReference>
<keyword evidence="3" id="KW-0378">Hydrolase</keyword>
<protein>
    <recommendedName>
        <fullName evidence="8">UBA domain-containing protein</fullName>
    </recommendedName>
</protein>
<feature type="region of interest" description="Disordered" evidence="4">
    <location>
        <begin position="3062"/>
        <end position="3104"/>
    </location>
</feature>
<dbReference type="PROSITE" id="PS50235">
    <property type="entry name" value="USP_3"/>
    <property type="match status" value="1"/>
</dbReference>
<evidence type="ECO:0000313" key="7">
    <source>
        <dbReference type="EMBL" id="JAP52628.1"/>
    </source>
</evidence>
<accession>A0A0X3PLV6</accession>
<dbReference type="InterPro" id="IPR009060">
    <property type="entry name" value="UBA-like_sf"/>
</dbReference>
<dbReference type="PANTHER" id="PTHR24006:SF943">
    <property type="entry name" value="UBIQUITIN CARBOXYL-TERMINAL HYDROLASE PUF"/>
    <property type="match status" value="1"/>
</dbReference>
<feature type="domain" description="USP" evidence="6">
    <location>
        <begin position="2554"/>
        <end position="3014"/>
    </location>
</feature>
<dbReference type="PROSITE" id="PS00972">
    <property type="entry name" value="USP_1"/>
    <property type="match status" value="1"/>
</dbReference>
<dbReference type="InterPro" id="IPR056850">
    <property type="entry name" value="ARM_UBP34_24_USP9X_Y"/>
</dbReference>
<dbReference type="InterPro" id="IPR038765">
    <property type="entry name" value="Papain-like_cys_pep_sf"/>
</dbReference>
<dbReference type="GO" id="GO:0005829">
    <property type="term" value="C:cytosol"/>
    <property type="evidence" value="ECO:0007669"/>
    <property type="project" value="TreeGrafter"/>
</dbReference>
<dbReference type="FunFam" id="3.90.70.10:FF:000022">
    <property type="entry name" value="Ubiquitin carboxyl-terminal hydrolase 24"/>
    <property type="match status" value="1"/>
</dbReference>
<evidence type="ECO:0000256" key="2">
    <source>
        <dbReference type="ARBA" id="ARBA00022786"/>
    </source>
</evidence>
<dbReference type="Gene3D" id="3.90.70.10">
    <property type="entry name" value="Cysteine proteinases"/>
    <property type="match status" value="1"/>
</dbReference>
<evidence type="ECO:0000256" key="3">
    <source>
        <dbReference type="ARBA" id="ARBA00022801"/>
    </source>
</evidence>
<feature type="non-terminal residue" evidence="7">
    <location>
        <position position="1"/>
    </location>
</feature>
<evidence type="ECO:0000256" key="1">
    <source>
        <dbReference type="ARBA" id="ARBA00022670"/>
    </source>
</evidence>
<dbReference type="InterPro" id="IPR015940">
    <property type="entry name" value="UBA"/>
</dbReference>
<reference evidence="7" key="1">
    <citation type="submission" date="2016-01" db="EMBL/GenBank/DDBJ databases">
        <title>Reference transcriptome for the parasite Schistocephalus solidus: insights into the molecular evolution of parasitism.</title>
        <authorList>
            <person name="Hebert F.O."/>
            <person name="Grambauer S."/>
            <person name="Barber I."/>
            <person name="Landry C.R."/>
            <person name="Aubin-Horth N."/>
        </authorList>
    </citation>
    <scope>NUCLEOTIDE SEQUENCE</scope>
</reference>
<dbReference type="GO" id="GO:0005634">
    <property type="term" value="C:nucleus"/>
    <property type="evidence" value="ECO:0007669"/>
    <property type="project" value="TreeGrafter"/>
</dbReference>
<feature type="region of interest" description="Disordered" evidence="4">
    <location>
        <begin position="745"/>
        <end position="789"/>
    </location>
</feature>